<evidence type="ECO:0000313" key="1">
    <source>
        <dbReference type="EMBL" id="GAG12224.1"/>
    </source>
</evidence>
<accession>X0V295</accession>
<feature type="non-terminal residue" evidence="1">
    <location>
        <position position="1"/>
    </location>
</feature>
<reference evidence="1" key="1">
    <citation type="journal article" date="2014" name="Front. Microbiol.">
        <title>High frequency of phylogenetically diverse reductive dehalogenase-homologous genes in deep subseafloor sedimentary metagenomes.</title>
        <authorList>
            <person name="Kawai M."/>
            <person name="Futagami T."/>
            <person name="Toyoda A."/>
            <person name="Takaki Y."/>
            <person name="Nishi S."/>
            <person name="Hori S."/>
            <person name="Arai W."/>
            <person name="Tsubouchi T."/>
            <person name="Morono Y."/>
            <person name="Uchiyama I."/>
            <person name="Ito T."/>
            <person name="Fujiyama A."/>
            <person name="Inagaki F."/>
            <person name="Takami H."/>
        </authorList>
    </citation>
    <scope>NUCLEOTIDE SEQUENCE</scope>
    <source>
        <strain evidence="1">Expedition CK06-06</strain>
    </source>
</reference>
<gene>
    <name evidence="1" type="ORF">S01H1_33607</name>
</gene>
<sequence>KILIPGDSQRKYSRAVSIKIRTDTTGRLIKNILTKSIKAI</sequence>
<dbReference type="EMBL" id="BARS01020870">
    <property type="protein sequence ID" value="GAG12224.1"/>
    <property type="molecule type" value="Genomic_DNA"/>
</dbReference>
<organism evidence="1">
    <name type="scientific">marine sediment metagenome</name>
    <dbReference type="NCBI Taxonomy" id="412755"/>
    <lineage>
        <taxon>unclassified sequences</taxon>
        <taxon>metagenomes</taxon>
        <taxon>ecological metagenomes</taxon>
    </lineage>
</organism>
<name>X0V295_9ZZZZ</name>
<protein>
    <submittedName>
        <fullName evidence="1">Uncharacterized protein</fullName>
    </submittedName>
</protein>
<proteinExistence type="predicted"/>
<comment type="caution">
    <text evidence="1">The sequence shown here is derived from an EMBL/GenBank/DDBJ whole genome shotgun (WGS) entry which is preliminary data.</text>
</comment>
<dbReference type="AlphaFoldDB" id="X0V295"/>